<evidence type="ECO:0000313" key="2">
    <source>
        <dbReference type="Proteomes" id="UP000054843"/>
    </source>
</evidence>
<name>A0A0V1MVQ8_9BILA</name>
<accession>A0A0V1MVQ8</accession>
<dbReference type="EMBL" id="JYDO01000035">
    <property type="protein sequence ID" value="KRZ75711.1"/>
    <property type="molecule type" value="Genomic_DNA"/>
</dbReference>
<dbReference type="AlphaFoldDB" id="A0A0V1MVQ8"/>
<organism evidence="1 2">
    <name type="scientific">Trichinella papuae</name>
    <dbReference type="NCBI Taxonomy" id="268474"/>
    <lineage>
        <taxon>Eukaryota</taxon>
        <taxon>Metazoa</taxon>
        <taxon>Ecdysozoa</taxon>
        <taxon>Nematoda</taxon>
        <taxon>Enoplea</taxon>
        <taxon>Dorylaimia</taxon>
        <taxon>Trichinellida</taxon>
        <taxon>Trichinellidae</taxon>
        <taxon>Trichinella</taxon>
    </lineage>
</organism>
<comment type="caution">
    <text evidence="1">The sequence shown here is derived from an EMBL/GenBank/DDBJ whole genome shotgun (WGS) entry which is preliminary data.</text>
</comment>
<proteinExistence type="predicted"/>
<keyword evidence="2" id="KW-1185">Reference proteome</keyword>
<gene>
    <name evidence="1" type="ORF">T10_818</name>
</gene>
<reference evidence="1 2" key="1">
    <citation type="submission" date="2015-01" db="EMBL/GenBank/DDBJ databases">
        <title>Evolution of Trichinella species and genotypes.</title>
        <authorList>
            <person name="Korhonen P.K."/>
            <person name="Edoardo P."/>
            <person name="Giuseppe L.R."/>
            <person name="Gasser R.B."/>
        </authorList>
    </citation>
    <scope>NUCLEOTIDE SEQUENCE [LARGE SCALE GENOMIC DNA]</scope>
    <source>
        <strain evidence="1">ISS1980</strain>
    </source>
</reference>
<sequence>MHCSVVNNYPDVIEADDGTLCYYIDCLNEVGKKKKKFSIVSSCSFCEASCYVQMFNTTFVATALFTLFAKGGVPRVDSKPVGHYWTMLHDFTLNGFHSVIRTVELRVGGAMLNGLQPDLEPYGPPVGTPISFQYLNAISGKPPLHLKYVVIIEFLLFSYNVNGTNPSPQLVQHEVNSSSDKNGCCSPLYAIQVRSVITEALDMALSGCEQNNIDRSKRKYQLTQQQEQVDWSLMKPIYLHCGHFSRASKWFSKAIENVIND</sequence>
<protein>
    <submittedName>
        <fullName evidence="1">Uncharacterized protein</fullName>
    </submittedName>
</protein>
<dbReference type="Proteomes" id="UP000054843">
    <property type="component" value="Unassembled WGS sequence"/>
</dbReference>
<evidence type="ECO:0000313" key="1">
    <source>
        <dbReference type="EMBL" id="KRZ75711.1"/>
    </source>
</evidence>